<protein>
    <recommendedName>
        <fullName evidence="3">AMP-dependent synthetase/ligase domain-containing protein</fullName>
    </recommendedName>
</protein>
<organism evidence="1 2">
    <name type="scientific">Candidatus Kaiserbacteria bacterium CG10_big_fil_rev_8_21_14_0_10_49_17</name>
    <dbReference type="NCBI Taxonomy" id="1974609"/>
    <lineage>
        <taxon>Bacteria</taxon>
        <taxon>Candidatus Kaiseribacteriota</taxon>
    </lineage>
</organism>
<dbReference type="Gene3D" id="3.40.50.12780">
    <property type="entry name" value="N-terminal domain of ligase-like"/>
    <property type="match status" value="1"/>
</dbReference>
<dbReference type="Proteomes" id="UP000228809">
    <property type="component" value="Unassembled WGS sequence"/>
</dbReference>
<evidence type="ECO:0000313" key="2">
    <source>
        <dbReference type="Proteomes" id="UP000228809"/>
    </source>
</evidence>
<comment type="caution">
    <text evidence="1">The sequence shown here is derived from an EMBL/GenBank/DDBJ whole genome shotgun (WGS) entry which is preliminary data.</text>
</comment>
<dbReference type="SUPFAM" id="SSF56801">
    <property type="entry name" value="Acetyl-CoA synthetase-like"/>
    <property type="match status" value="1"/>
</dbReference>
<name>A0A2M6WET7_9BACT</name>
<dbReference type="AlphaFoldDB" id="A0A2M6WET7"/>
<evidence type="ECO:0008006" key="3">
    <source>
        <dbReference type="Google" id="ProtNLM"/>
    </source>
</evidence>
<proteinExistence type="predicted"/>
<dbReference type="PANTHER" id="PTHR43845">
    <property type="entry name" value="BLR5969 PROTEIN"/>
    <property type="match status" value="1"/>
</dbReference>
<accession>A0A2M6WET7</accession>
<reference evidence="2" key="1">
    <citation type="submission" date="2017-09" db="EMBL/GenBank/DDBJ databases">
        <title>Depth-based differentiation of microbial function through sediment-hosted aquifers and enrichment of novel symbionts in the deep terrestrial subsurface.</title>
        <authorList>
            <person name="Probst A.J."/>
            <person name="Ladd B."/>
            <person name="Jarett J.K."/>
            <person name="Geller-Mcgrath D.E."/>
            <person name="Sieber C.M.K."/>
            <person name="Emerson J.B."/>
            <person name="Anantharaman K."/>
            <person name="Thomas B.C."/>
            <person name="Malmstrom R."/>
            <person name="Stieglmeier M."/>
            <person name="Klingl A."/>
            <person name="Woyke T."/>
            <person name="Ryan C.M."/>
            <person name="Banfield J.F."/>
        </authorList>
    </citation>
    <scope>NUCLEOTIDE SEQUENCE [LARGE SCALE GENOMIC DNA]</scope>
</reference>
<gene>
    <name evidence="1" type="ORF">COU17_00750</name>
</gene>
<dbReference type="PANTHER" id="PTHR43845:SF1">
    <property type="entry name" value="BLR5969 PROTEIN"/>
    <property type="match status" value="1"/>
</dbReference>
<dbReference type="EMBL" id="PFBJ01000004">
    <property type="protein sequence ID" value="PIT91307.1"/>
    <property type="molecule type" value="Genomic_DNA"/>
</dbReference>
<sequence>MTPMSLAEIIRYTWEHSSFYRAFWGEHGFSPEQFGTVDDLHAIPILTKERLAQVPLSERTIKTPGTAHYLADISSGTTQTPLVVLKSNHIPSAHFAYAQARAGACQSAMVLRPGVFGTAFLHGGMNAGYFPRGSTVSMGDPRDIPFSAYLAKEIAMDFLVARPSDAIRLAHALTVVGYSPERVTTICCSGEPLTTASASLLSDLYPTATILFAYGMTECPAFLGLRTSNCTTLSTIGPGTYHLDTDAFYFEEYDGRALITTLVPLPTPLIRYDTGDQIQMSKTVSCACGYTSGLIGSVGPRTTHAYKIGGCSFSLTAVRQALATLEGLVTDDFRLEIEQVRTPADTLALDIRLAIRPAGVATPLLIESVLQALKQMPVQKTRSLGDALESTLIRNLEIIPESTVSGAALVPPQEITNAFKQT</sequence>
<evidence type="ECO:0000313" key="1">
    <source>
        <dbReference type="EMBL" id="PIT91307.1"/>
    </source>
</evidence>
<dbReference type="InterPro" id="IPR042099">
    <property type="entry name" value="ANL_N_sf"/>
</dbReference>